<proteinExistence type="predicted"/>
<dbReference type="PANTHER" id="PTHR43557">
    <property type="entry name" value="APOPTOSIS-INDUCING FACTOR 1"/>
    <property type="match status" value="1"/>
</dbReference>
<dbReference type="GO" id="GO:0005737">
    <property type="term" value="C:cytoplasm"/>
    <property type="evidence" value="ECO:0007669"/>
    <property type="project" value="TreeGrafter"/>
</dbReference>
<dbReference type="Gene3D" id="3.40.1090.10">
    <property type="entry name" value="Cytosolic phospholipase A2 catalytic domain"/>
    <property type="match status" value="2"/>
</dbReference>
<dbReference type="PRINTS" id="PR00368">
    <property type="entry name" value="FADPNR"/>
</dbReference>
<feature type="short sequence motif" description="DGA/G" evidence="6">
    <location>
        <begin position="602"/>
        <end position="604"/>
    </location>
</feature>
<dbReference type="CDD" id="cd07209">
    <property type="entry name" value="Pat_hypo_Ecoli_Z1214_like"/>
    <property type="match status" value="1"/>
</dbReference>
<feature type="short sequence motif" description="GXGXXG" evidence="6">
    <location>
        <begin position="420"/>
        <end position="425"/>
    </location>
</feature>
<evidence type="ECO:0000256" key="3">
    <source>
        <dbReference type="ARBA" id="ARBA00022827"/>
    </source>
</evidence>
<organism evidence="8 9">
    <name type="scientific">Methylovirgula ligni</name>
    <dbReference type="NCBI Taxonomy" id="569860"/>
    <lineage>
        <taxon>Bacteria</taxon>
        <taxon>Pseudomonadati</taxon>
        <taxon>Pseudomonadota</taxon>
        <taxon>Alphaproteobacteria</taxon>
        <taxon>Hyphomicrobiales</taxon>
        <taxon>Beijerinckiaceae</taxon>
        <taxon>Methylovirgula</taxon>
    </lineage>
</organism>
<accession>A0A3D9Z1Z1</accession>
<dbReference type="InterPro" id="IPR023753">
    <property type="entry name" value="FAD/NAD-binding_dom"/>
</dbReference>
<keyword evidence="6" id="KW-0378">Hydrolase</keyword>
<dbReference type="EMBL" id="QUMO01000001">
    <property type="protein sequence ID" value="REF89182.1"/>
    <property type="molecule type" value="Genomic_DNA"/>
</dbReference>
<keyword evidence="2" id="KW-0285">Flavoprotein</keyword>
<dbReference type="SUPFAM" id="SSF51905">
    <property type="entry name" value="FAD/NAD(P)-binding domain"/>
    <property type="match status" value="1"/>
</dbReference>
<protein>
    <submittedName>
        <fullName evidence="8">NTE family protein</fullName>
    </submittedName>
</protein>
<comment type="cofactor">
    <cofactor evidence="1">
        <name>FAD</name>
        <dbReference type="ChEBI" id="CHEBI:57692"/>
    </cofactor>
</comment>
<keyword evidence="9" id="KW-1185">Reference proteome</keyword>
<keyword evidence="5 6" id="KW-0443">Lipid metabolism</keyword>
<dbReference type="GO" id="GO:0016651">
    <property type="term" value="F:oxidoreductase activity, acting on NAD(P)H"/>
    <property type="evidence" value="ECO:0007669"/>
    <property type="project" value="TreeGrafter"/>
</dbReference>
<evidence type="ECO:0000313" key="8">
    <source>
        <dbReference type="EMBL" id="REF89182.1"/>
    </source>
</evidence>
<gene>
    <name evidence="8" type="ORF">DES32_0398</name>
</gene>
<evidence type="ECO:0000256" key="4">
    <source>
        <dbReference type="ARBA" id="ARBA00023002"/>
    </source>
</evidence>
<comment type="caution">
    <text evidence="8">The sequence shown here is derived from an EMBL/GenBank/DDBJ whole genome shotgun (WGS) entry which is preliminary data.</text>
</comment>
<keyword evidence="6" id="KW-0442">Lipid degradation</keyword>
<evidence type="ECO:0000256" key="5">
    <source>
        <dbReference type="ARBA" id="ARBA00023098"/>
    </source>
</evidence>
<dbReference type="OrthoDB" id="7809559at2"/>
<feature type="active site" description="Nucleophile" evidence="6">
    <location>
        <position position="449"/>
    </location>
</feature>
<feature type="active site" description="Proton acceptor" evidence="6">
    <location>
        <position position="602"/>
    </location>
</feature>
<dbReference type="InterPro" id="IPR016156">
    <property type="entry name" value="FAD/NAD-linked_Rdtase_dimer_sf"/>
</dbReference>
<evidence type="ECO:0000256" key="2">
    <source>
        <dbReference type="ARBA" id="ARBA00022630"/>
    </source>
</evidence>
<evidence type="ECO:0000313" key="9">
    <source>
        <dbReference type="Proteomes" id="UP000256900"/>
    </source>
</evidence>
<dbReference type="InterPro" id="IPR016035">
    <property type="entry name" value="Acyl_Trfase/lysoPLipase"/>
</dbReference>
<dbReference type="Proteomes" id="UP000256900">
    <property type="component" value="Unassembled WGS sequence"/>
</dbReference>
<dbReference type="InterPro" id="IPR002641">
    <property type="entry name" value="PNPLA_dom"/>
</dbReference>
<dbReference type="Pfam" id="PF01734">
    <property type="entry name" value="Patatin"/>
    <property type="match status" value="1"/>
</dbReference>
<dbReference type="Gene3D" id="3.30.390.30">
    <property type="match status" value="1"/>
</dbReference>
<dbReference type="SUPFAM" id="SSF52151">
    <property type="entry name" value="FabD/lysophospholipase-like"/>
    <property type="match status" value="1"/>
</dbReference>
<dbReference type="PROSITE" id="PS51635">
    <property type="entry name" value="PNPLA"/>
    <property type="match status" value="1"/>
</dbReference>
<evidence type="ECO:0000256" key="6">
    <source>
        <dbReference type="PROSITE-ProRule" id="PRU01161"/>
    </source>
</evidence>
<keyword evidence="3" id="KW-0274">FAD</keyword>
<feature type="domain" description="PNPLA" evidence="7">
    <location>
        <begin position="416"/>
        <end position="615"/>
    </location>
</feature>
<dbReference type="Pfam" id="PF14759">
    <property type="entry name" value="Reductase_C"/>
    <property type="match status" value="1"/>
</dbReference>
<dbReference type="PRINTS" id="PR00411">
    <property type="entry name" value="PNDRDTASEI"/>
</dbReference>
<dbReference type="InterPro" id="IPR021095">
    <property type="entry name" value="DUF3734"/>
</dbReference>
<dbReference type="GO" id="GO:0016787">
    <property type="term" value="F:hydrolase activity"/>
    <property type="evidence" value="ECO:0007669"/>
    <property type="project" value="UniProtKB-UniRule"/>
</dbReference>
<keyword evidence="4" id="KW-0560">Oxidoreductase</keyword>
<dbReference type="Gene3D" id="3.50.50.60">
    <property type="entry name" value="FAD/NAD(P)-binding domain"/>
    <property type="match status" value="2"/>
</dbReference>
<dbReference type="InterPro" id="IPR028202">
    <property type="entry name" value="Reductase_C"/>
</dbReference>
<dbReference type="InterPro" id="IPR050446">
    <property type="entry name" value="FAD-oxidoreductase/Apoptosis"/>
</dbReference>
<name>A0A3D9Z1Z1_9HYPH</name>
<dbReference type="Pfam" id="PF07992">
    <property type="entry name" value="Pyr_redox_2"/>
    <property type="match status" value="1"/>
</dbReference>
<reference evidence="8 9" key="1">
    <citation type="submission" date="2018-08" db="EMBL/GenBank/DDBJ databases">
        <title>Genomic Encyclopedia of Type Strains, Phase IV (KMG-IV): sequencing the most valuable type-strain genomes for metagenomic binning, comparative biology and taxonomic classification.</title>
        <authorList>
            <person name="Goeker M."/>
        </authorList>
    </citation>
    <scope>NUCLEOTIDE SEQUENCE [LARGE SCALE GENOMIC DNA]</scope>
    <source>
        <strain evidence="8 9">BW863</strain>
    </source>
</reference>
<feature type="short sequence motif" description="GXSXG" evidence="6">
    <location>
        <begin position="447"/>
        <end position="451"/>
    </location>
</feature>
<dbReference type="RefSeq" id="WP_115834989.1">
    <property type="nucleotide sequence ID" value="NZ_CP025086.1"/>
</dbReference>
<dbReference type="InterPro" id="IPR036188">
    <property type="entry name" value="FAD/NAD-bd_sf"/>
</dbReference>
<dbReference type="AlphaFoldDB" id="A0A3D9Z1Z1"/>
<dbReference type="SUPFAM" id="SSF55424">
    <property type="entry name" value="FAD/NAD-linked reductases, dimerisation (C-terminal) domain"/>
    <property type="match status" value="1"/>
</dbReference>
<dbReference type="Pfam" id="PF12536">
    <property type="entry name" value="DUF3734"/>
    <property type="match status" value="1"/>
</dbReference>
<sequence>MTLREVDHLLVGGGVASAVAAETLRLEGAGSILILSSEGLPPYYRPPLSKQFLLGTRDETQILVRPKSFYIEQAIELGLNTEVIAVDPIEQIVTTETREQIHYQRLLIATGGKPKTLSVPGITLPGVHQLRTKNDCDEIRGTIAAGAKHAIVLGASFLGMEIAMSLADLGLQVTVIELGDQVLPHLEAPVVSEYFQRHAQDRGVAFLLHDTVAAAHGQDRVREVETISGRRLACDLLIVSIGVEPTTNFLKSSGIVLNDGLVVVDDLLRTSAANVFAAGDVTSFYDPVFMRHRHIEHLDNAVKQGSLAAKNMLGRRLRSDTVSYFFCDIGDLSFNVLGAPEEADDQIARGALEASSFALFYLKNDVQRALLSIGRPTEETRAAEGLIRYRVNLRGIKERLGDTTFLLDQIPTQTVLILQGGGALGAFECGVVKALEEEQVFPDIIAGISIGALNGAIVAAHPRHATEALESFWTDLSVKSISTPLQEAGRAATSMEILMFGVPNFFRPRWMSSFFNPMTTPSNWISYYDTAPMRKLISQYVDFPALKSSPVRLLVGAVNVTSGELQIFDSYVDDLTADHIIASGSLPPGFPWTIIDGKAYWDGGIISNSPLDLVIDRCGPDGKRVFIVDLFAGQRPLPTNLMEVMARRDEIVYSERIRSDLKHRETVAAYRALIDAILTYVEPTSVAKIKQRPLYIELMGDGAAMKITRFERAGVAGEPSSRDYDFSDTSIRLNQSEGFELVKKTLQGG</sequence>
<dbReference type="PANTHER" id="PTHR43557:SF2">
    <property type="entry name" value="RIESKE DOMAIN-CONTAINING PROTEIN-RELATED"/>
    <property type="match status" value="1"/>
</dbReference>
<dbReference type="GO" id="GO:0016042">
    <property type="term" value="P:lipid catabolic process"/>
    <property type="evidence" value="ECO:0007669"/>
    <property type="project" value="UniProtKB-UniRule"/>
</dbReference>
<evidence type="ECO:0000259" key="7">
    <source>
        <dbReference type="PROSITE" id="PS51635"/>
    </source>
</evidence>
<evidence type="ECO:0000256" key="1">
    <source>
        <dbReference type="ARBA" id="ARBA00001974"/>
    </source>
</evidence>